<evidence type="ECO:0000256" key="3">
    <source>
        <dbReference type="ARBA" id="ARBA00022692"/>
    </source>
</evidence>
<keyword evidence="3 7" id="KW-0812">Transmembrane</keyword>
<evidence type="ECO:0000259" key="8">
    <source>
        <dbReference type="PROSITE" id="PS50850"/>
    </source>
</evidence>
<keyword evidence="5 7" id="KW-0472">Membrane</keyword>
<dbReference type="InterPro" id="IPR020846">
    <property type="entry name" value="MFS_dom"/>
</dbReference>
<keyword evidence="4 7" id="KW-1133">Transmembrane helix</keyword>
<dbReference type="GO" id="GO:0098717">
    <property type="term" value="P:pantothenate import across plasma membrane"/>
    <property type="evidence" value="ECO:0007669"/>
    <property type="project" value="TreeGrafter"/>
</dbReference>
<dbReference type="InterPro" id="IPR036259">
    <property type="entry name" value="MFS_trans_sf"/>
</dbReference>
<dbReference type="FunFam" id="1.20.1250.20:FF:000065">
    <property type="entry name" value="Putative MFS pantothenate transporter"/>
    <property type="match status" value="1"/>
</dbReference>
<evidence type="ECO:0000256" key="2">
    <source>
        <dbReference type="ARBA" id="ARBA00022448"/>
    </source>
</evidence>
<comment type="subcellular location">
    <subcellularLocation>
        <location evidence="1">Membrane</location>
        <topology evidence="1">Multi-pass membrane protein</topology>
    </subcellularLocation>
</comment>
<dbReference type="PANTHER" id="PTHR43791">
    <property type="entry name" value="PERMEASE-RELATED"/>
    <property type="match status" value="1"/>
</dbReference>
<dbReference type="GO" id="GO:0015233">
    <property type="term" value="F:pantothenate transmembrane transporter activity"/>
    <property type="evidence" value="ECO:0007669"/>
    <property type="project" value="TreeGrafter"/>
</dbReference>
<dbReference type="GO" id="GO:0005886">
    <property type="term" value="C:plasma membrane"/>
    <property type="evidence" value="ECO:0007669"/>
    <property type="project" value="TreeGrafter"/>
</dbReference>
<protein>
    <recommendedName>
        <fullName evidence="8">Major facilitator superfamily (MFS) profile domain-containing protein</fullName>
    </recommendedName>
</protein>
<proteinExistence type="inferred from homology"/>
<feature type="transmembrane region" description="Helical" evidence="7">
    <location>
        <begin position="612"/>
        <end position="631"/>
    </location>
</feature>
<comment type="similarity">
    <text evidence="6">Belongs to the major facilitator superfamily. Allantoate permease family.</text>
</comment>
<dbReference type="Proteomes" id="UP000070133">
    <property type="component" value="Unassembled WGS sequence"/>
</dbReference>
<reference evidence="9 10" key="1">
    <citation type="submission" date="2015-07" db="EMBL/GenBank/DDBJ databases">
        <title>Comparative genomics of the Sigatoka disease complex on banana suggests a link between parallel evolutionary changes in Pseudocercospora fijiensis and Pseudocercospora eumusae and increased virulence on the banana host.</title>
        <authorList>
            <person name="Chang T.-C."/>
            <person name="Salvucci A."/>
            <person name="Crous P.W."/>
            <person name="Stergiopoulos I."/>
        </authorList>
    </citation>
    <scope>NUCLEOTIDE SEQUENCE [LARGE SCALE GENOMIC DNA]</scope>
    <source>
        <strain evidence="9 10">CBS 114824</strain>
    </source>
</reference>
<dbReference type="PROSITE" id="PS50850">
    <property type="entry name" value="MFS"/>
    <property type="match status" value="1"/>
</dbReference>
<evidence type="ECO:0000313" key="9">
    <source>
        <dbReference type="EMBL" id="KXT02235.1"/>
    </source>
</evidence>
<feature type="transmembrane region" description="Helical" evidence="7">
    <location>
        <begin position="699"/>
        <end position="721"/>
    </location>
</feature>
<feature type="transmembrane region" description="Helical" evidence="7">
    <location>
        <begin position="503"/>
        <end position="525"/>
    </location>
</feature>
<feature type="domain" description="Major facilitator superfamily (MFS) profile" evidence="8">
    <location>
        <begin position="343"/>
        <end position="758"/>
    </location>
</feature>
<organism evidence="9 10">
    <name type="scientific">Pseudocercospora eumusae</name>
    <dbReference type="NCBI Taxonomy" id="321146"/>
    <lineage>
        <taxon>Eukaryota</taxon>
        <taxon>Fungi</taxon>
        <taxon>Dikarya</taxon>
        <taxon>Ascomycota</taxon>
        <taxon>Pezizomycotina</taxon>
        <taxon>Dothideomycetes</taxon>
        <taxon>Dothideomycetidae</taxon>
        <taxon>Mycosphaerellales</taxon>
        <taxon>Mycosphaerellaceae</taxon>
        <taxon>Pseudocercospora</taxon>
    </lineage>
</organism>
<dbReference type="OrthoDB" id="3639251at2759"/>
<dbReference type="AlphaFoldDB" id="A0A139HIC4"/>
<dbReference type="EMBL" id="LFZN01000044">
    <property type="protein sequence ID" value="KXT02235.1"/>
    <property type="molecule type" value="Genomic_DNA"/>
</dbReference>
<name>A0A139HIC4_9PEZI</name>
<feature type="transmembrane region" description="Helical" evidence="7">
    <location>
        <begin position="335"/>
        <end position="353"/>
    </location>
</feature>
<dbReference type="PANTHER" id="PTHR43791:SF4">
    <property type="entry name" value="PANTOTHENATE TRANSPORTER FEN2"/>
    <property type="match status" value="1"/>
</dbReference>
<keyword evidence="10" id="KW-1185">Reference proteome</keyword>
<evidence type="ECO:0000256" key="4">
    <source>
        <dbReference type="ARBA" id="ARBA00022989"/>
    </source>
</evidence>
<feature type="transmembrane region" description="Helical" evidence="7">
    <location>
        <begin position="469"/>
        <end position="491"/>
    </location>
</feature>
<dbReference type="Pfam" id="PF07690">
    <property type="entry name" value="MFS_1"/>
    <property type="match status" value="1"/>
</dbReference>
<evidence type="ECO:0000256" key="5">
    <source>
        <dbReference type="ARBA" id="ARBA00023136"/>
    </source>
</evidence>
<accession>A0A139HIC4</accession>
<feature type="transmembrane region" description="Helical" evidence="7">
    <location>
        <begin position="640"/>
        <end position="658"/>
    </location>
</feature>
<feature type="transmembrane region" description="Helical" evidence="7">
    <location>
        <begin position="733"/>
        <end position="753"/>
    </location>
</feature>
<keyword evidence="2" id="KW-0813">Transport</keyword>
<dbReference type="InterPro" id="IPR011701">
    <property type="entry name" value="MFS"/>
</dbReference>
<dbReference type="Gene3D" id="1.20.1250.20">
    <property type="entry name" value="MFS general substrate transporter like domains"/>
    <property type="match status" value="2"/>
</dbReference>
<evidence type="ECO:0000313" key="10">
    <source>
        <dbReference type="Proteomes" id="UP000070133"/>
    </source>
</evidence>
<feature type="transmembrane region" description="Helical" evidence="7">
    <location>
        <begin position="664"/>
        <end position="687"/>
    </location>
</feature>
<dbReference type="SUPFAM" id="SSF103473">
    <property type="entry name" value="MFS general substrate transporter"/>
    <property type="match status" value="1"/>
</dbReference>
<evidence type="ECO:0000256" key="1">
    <source>
        <dbReference type="ARBA" id="ARBA00004141"/>
    </source>
</evidence>
<sequence length="780" mass="88969">MSTEYPANLIISRALSLPDPKLPTIPTEELNTDAVATDLEPASRARPPLQQAQLLRLPLELRLQIYEYATGYHIGLHLVRLNKGRLQYRLAWPASPLDYRCEAQLQVDDVARLCRQTRLELMPTVMRAYIVKFPAWTPEFKVQCLYWINDVSEAFCRSIDWYWLEGLYWRLSIHLQTPGTAHAETVWEDDRARESDPHRHEASESFERTRFVLRLDCAGHVKRRATAAAERAADYLDTLLGADDGRMGRREVTALLNGIALTGYEQMREEDDSGVAAILPAIEASWRTARLATILPLEDHVHPEKYLRISTMGVLHKLRVAVWGEPPATKEESRLLFKIDWFILSYVCLMYWVNYLDRANLNNAYVSGAREDLGFKGTQLNQINTIFYGGYLLGQIPNNLILQRVPPRIWLPTTCMTWGFLTLGTGFTHHPWQIMVIRFFQGFFESSCFVGVQWILGSWYKPEEIGKRTAIFTSSGLAGTLFSGIMQGSIYTNLNGKAGLAGWRWLFVIDFLITFPIAIYGFLLFPDTPTSTKAWYFNPQEKVMVVARLPEVTKKRGVLGWSLIKRVVLSWHWWAFVLLWIAGSNTEMYSSNAIMQLYLKSTGDYTTQQVNYIPSSVSGLGIVATLVLGWYSDYNTRRRWHVGIFLSFTAIISGSLMLSPPSRAAKFAALILNGCQFAGQTVFFAWANDLTRKDDAKRSVVLASMNMFSVAVYLFWSLLFYNTTQAPDWYEGSCAMIAMGFFTLIMTIVCYLLQRRQEKHEAIDATDWGVEDVKTADVKT</sequence>
<evidence type="ECO:0000256" key="6">
    <source>
        <dbReference type="ARBA" id="ARBA00037968"/>
    </source>
</evidence>
<gene>
    <name evidence="9" type="ORF">AC578_5094</name>
</gene>
<evidence type="ECO:0000256" key="7">
    <source>
        <dbReference type="SAM" id="Phobius"/>
    </source>
</evidence>
<comment type="caution">
    <text evidence="9">The sequence shown here is derived from an EMBL/GenBank/DDBJ whole genome shotgun (WGS) entry which is preliminary data.</text>
</comment>